<dbReference type="Gene3D" id="6.10.250.730">
    <property type="match status" value="1"/>
</dbReference>
<protein>
    <submittedName>
        <fullName evidence="1">DUF982 domain-containing protein</fullName>
    </submittedName>
</protein>
<evidence type="ECO:0000313" key="2">
    <source>
        <dbReference type="Proteomes" id="UP001595377"/>
    </source>
</evidence>
<accession>A0ABV7DJF8</accession>
<sequence>MNIPDLPWSVPLTIRLQCGLERTFASVYEALDFLENEWPMRRGQRYERAVRTCWGALNRSTPAAVARETFIAACLEAGMPLVAAPAMPAMAANAFGRPIPHSGMRAAG</sequence>
<keyword evidence="2" id="KW-1185">Reference proteome</keyword>
<name>A0ABV7DJF8_9HYPH</name>
<reference evidence="2" key="1">
    <citation type="journal article" date="2019" name="Int. J. Syst. Evol. Microbiol.">
        <title>The Global Catalogue of Microorganisms (GCM) 10K type strain sequencing project: providing services to taxonomists for standard genome sequencing and annotation.</title>
        <authorList>
            <consortium name="The Broad Institute Genomics Platform"/>
            <consortium name="The Broad Institute Genome Sequencing Center for Infectious Disease"/>
            <person name="Wu L."/>
            <person name="Ma J."/>
        </authorList>
    </citation>
    <scope>NUCLEOTIDE SEQUENCE [LARGE SCALE GENOMIC DNA]</scope>
    <source>
        <strain evidence="2">KCTC 52677</strain>
    </source>
</reference>
<dbReference type="Proteomes" id="UP001595377">
    <property type="component" value="Unassembled WGS sequence"/>
</dbReference>
<dbReference type="RefSeq" id="WP_257315478.1">
    <property type="nucleotide sequence ID" value="NZ_JANFDG010000012.1"/>
</dbReference>
<dbReference type="InterPro" id="IPR010385">
    <property type="entry name" value="DUF982"/>
</dbReference>
<dbReference type="EMBL" id="JBHRSP010000032">
    <property type="protein sequence ID" value="MFC3075090.1"/>
    <property type="molecule type" value="Genomic_DNA"/>
</dbReference>
<organism evidence="1 2">
    <name type="scientific">Shinella pollutisoli</name>
    <dbReference type="NCBI Taxonomy" id="2250594"/>
    <lineage>
        <taxon>Bacteria</taxon>
        <taxon>Pseudomonadati</taxon>
        <taxon>Pseudomonadota</taxon>
        <taxon>Alphaproteobacteria</taxon>
        <taxon>Hyphomicrobiales</taxon>
        <taxon>Rhizobiaceae</taxon>
        <taxon>Shinella</taxon>
    </lineage>
</organism>
<gene>
    <name evidence="1" type="ORF">ACFOHH_18420</name>
</gene>
<proteinExistence type="predicted"/>
<comment type="caution">
    <text evidence="1">The sequence shown here is derived from an EMBL/GenBank/DDBJ whole genome shotgun (WGS) entry which is preliminary data.</text>
</comment>
<evidence type="ECO:0000313" key="1">
    <source>
        <dbReference type="EMBL" id="MFC3075090.1"/>
    </source>
</evidence>
<dbReference type="Pfam" id="PF06169">
    <property type="entry name" value="DUF982"/>
    <property type="match status" value="1"/>
</dbReference>